<reference evidence="2 3" key="1">
    <citation type="journal article" date="2011" name="Science">
        <title>The Selaginella genome identifies genetic changes associated with the evolution of vascular plants.</title>
        <authorList>
            <person name="Banks J.A."/>
            <person name="Nishiyama T."/>
            <person name="Hasebe M."/>
            <person name="Bowman J.L."/>
            <person name="Gribskov M."/>
            <person name="dePamphilis C."/>
            <person name="Albert V.A."/>
            <person name="Aono N."/>
            <person name="Aoyama T."/>
            <person name="Ambrose B.A."/>
            <person name="Ashton N.W."/>
            <person name="Axtell M.J."/>
            <person name="Barker E."/>
            <person name="Barker M.S."/>
            <person name="Bennetzen J.L."/>
            <person name="Bonawitz N.D."/>
            <person name="Chapple C."/>
            <person name="Cheng C."/>
            <person name="Correa L.G."/>
            <person name="Dacre M."/>
            <person name="DeBarry J."/>
            <person name="Dreyer I."/>
            <person name="Elias M."/>
            <person name="Engstrom E.M."/>
            <person name="Estelle M."/>
            <person name="Feng L."/>
            <person name="Finet C."/>
            <person name="Floyd S.K."/>
            <person name="Frommer W.B."/>
            <person name="Fujita T."/>
            <person name="Gramzow L."/>
            <person name="Gutensohn M."/>
            <person name="Harholt J."/>
            <person name="Hattori M."/>
            <person name="Heyl A."/>
            <person name="Hirai T."/>
            <person name="Hiwatashi Y."/>
            <person name="Ishikawa M."/>
            <person name="Iwata M."/>
            <person name="Karol K.G."/>
            <person name="Koehler B."/>
            <person name="Kolukisaoglu U."/>
            <person name="Kubo M."/>
            <person name="Kurata T."/>
            <person name="Lalonde S."/>
            <person name="Li K."/>
            <person name="Li Y."/>
            <person name="Litt A."/>
            <person name="Lyons E."/>
            <person name="Manning G."/>
            <person name="Maruyama T."/>
            <person name="Michael T.P."/>
            <person name="Mikami K."/>
            <person name="Miyazaki S."/>
            <person name="Morinaga S."/>
            <person name="Murata T."/>
            <person name="Mueller-Roeber B."/>
            <person name="Nelson D.R."/>
            <person name="Obara M."/>
            <person name="Oguri Y."/>
            <person name="Olmstead R.G."/>
            <person name="Onodera N."/>
            <person name="Petersen B.L."/>
            <person name="Pils B."/>
            <person name="Prigge M."/>
            <person name="Rensing S.A."/>
            <person name="Riano-Pachon D.M."/>
            <person name="Roberts A.W."/>
            <person name="Sato Y."/>
            <person name="Scheller H.V."/>
            <person name="Schulz B."/>
            <person name="Schulz C."/>
            <person name="Shakirov E.V."/>
            <person name="Shibagaki N."/>
            <person name="Shinohara N."/>
            <person name="Shippen D.E."/>
            <person name="Soerensen I."/>
            <person name="Sotooka R."/>
            <person name="Sugimoto N."/>
            <person name="Sugita M."/>
            <person name="Sumikawa N."/>
            <person name="Tanurdzic M."/>
            <person name="Theissen G."/>
            <person name="Ulvskov P."/>
            <person name="Wakazuki S."/>
            <person name="Weng J.K."/>
            <person name="Willats W.W."/>
            <person name="Wipf D."/>
            <person name="Wolf P.G."/>
            <person name="Yang L."/>
            <person name="Zimmer A.D."/>
            <person name="Zhu Q."/>
            <person name="Mitros T."/>
            <person name="Hellsten U."/>
            <person name="Loque D."/>
            <person name="Otillar R."/>
            <person name="Salamov A."/>
            <person name="Schmutz J."/>
            <person name="Shapiro H."/>
            <person name="Lindquist E."/>
            <person name="Lucas S."/>
            <person name="Rokhsar D."/>
            <person name="Grigoriev I.V."/>
        </authorList>
    </citation>
    <scope>NUCLEOTIDE SEQUENCE [LARGE SCALE GENOMIC DNA]</scope>
</reference>
<gene>
    <name evidence="2" type="ORF">SELMODRAFT_229524</name>
</gene>
<dbReference type="OMA" id="MICAEST"/>
<dbReference type="PANTHER" id="PTHR47541">
    <property type="entry name" value="TETRATRICOPEPTIDE REPEAT (TPR)-LIKE SUPERFAMILY PROTEIN"/>
    <property type="match status" value="1"/>
</dbReference>
<name>D8T3I4_SELML</name>
<dbReference type="FunCoup" id="D8T3I4">
    <property type="interactions" value="833"/>
</dbReference>
<dbReference type="OrthoDB" id="2942533at2759"/>
<dbReference type="Proteomes" id="UP000001514">
    <property type="component" value="Unassembled WGS sequence"/>
</dbReference>
<evidence type="ECO:0000256" key="1">
    <source>
        <dbReference type="SAM" id="MobiDB-lite"/>
    </source>
</evidence>
<dbReference type="Gene3D" id="1.25.40.10">
    <property type="entry name" value="Tetratricopeptide repeat domain"/>
    <property type="match status" value="1"/>
</dbReference>
<dbReference type="HOGENOM" id="CLU_067695_0_0_1"/>
<protein>
    <submittedName>
        <fullName evidence="2">Uncharacterized protein</fullName>
    </submittedName>
</protein>
<accession>D8T3I4</accession>
<dbReference type="KEGG" id="smo:SELMODRAFT_229524"/>
<dbReference type="SUPFAM" id="SSF48452">
    <property type="entry name" value="TPR-like"/>
    <property type="match status" value="1"/>
</dbReference>
<dbReference type="InterPro" id="IPR019734">
    <property type="entry name" value="TPR_rpt"/>
</dbReference>
<dbReference type="PANTHER" id="PTHR47541:SF1">
    <property type="entry name" value="TETRATRICOPEPTIDE REPEAT (TPR)-LIKE SUPERFAMILY PROTEIN"/>
    <property type="match status" value="1"/>
</dbReference>
<dbReference type="Pfam" id="PF13181">
    <property type="entry name" value="TPR_8"/>
    <property type="match status" value="1"/>
</dbReference>
<evidence type="ECO:0000313" key="3">
    <source>
        <dbReference type="Proteomes" id="UP000001514"/>
    </source>
</evidence>
<dbReference type="AlphaFoldDB" id="D8T3I4"/>
<keyword evidence="3" id="KW-1185">Reference proteome</keyword>
<proteinExistence type="predicted"/>
<dbReference type="SMART" id="SM00028">
    <property type="entry name" value="TPR"/>
    <property type="match status" value="3"/>
</dbReference>
<feature type="region of interest" description="Disordered" evidence="1">
    <location>
        <begin position="158"/>
        <end position="185"/>
    </location>
</feature>
<dbReference type="EMBL" id="GL377670">
    <property type="protein sequence ID" value="EFJ08790.1"/>
    <property type="molecule type" value="Genomic_DNA"/>
</dbReference>
<organism evidence="3">
    <name type="scientific">Selaginella moellendorffii</name>
    <name type="common">Spikemoss</name>
    <dbReference type="NCBI Taxonomy" id="88036"/>
    <lineage>
        <taxon>Eukaryota</taxon>
        <taxon>Viridiplantae</taxon>
        <taxon>Streptophyta</taxon>
        <taxon>Embryophyta</taxon>
        <taxon>Tracheophyta</taxon>
        <taxon>Lycopodiopsida</taxon>
        <taxon>Selaginellales</taxon>
        <taxon>Selaginellaceae</taxon>
        <taxon>Selaginella</taxon>
    </lineage>
</organism>
<dbReference type="InterPro" id="IPR011990">
    <property type="entry name" value="TPR-like_helical_dom_sf"/>
</dbReference>
<dbReference type="eggNOG" id="ENOG502QSZG">
    <property type="taxonomic scope" value="Eukaryota"/>
</dbReference>
<evidence type="ECO:0000313" key="2">
    <source>
        <dbReference type="EMBL" id="EFJ08790.1"/>
    </source>
</evidence>
<dbReference type="Gramene" id="EFJ08790">
    <property type="protein sequence ID" value="EFJ08790"/>
    <property type="gene ID" value="SELMODRAFT_229524"/>
</dbReference>
<dbReference type="InParanoid" id="D8T3I4"/>
<sequence length="224" mass="25166">MSSTVSQTERGHERFREGKYEEALELYWDALAAATLDSHRIALHSNRAACYLKLRKYKEAAEECGAVLELDDKQAGALMLRAQTLVIMKDYHSALFDVNRLLEIDPSSPAYKNLQARVKTQLALDPIPEAENEFMPESTPNSPRVSKSPNTVLAAARTPTPANSKEPGTNWEAVPKPKGHSKLDYSRWDKIGADLSDDEEEEIEEQPQYRYKLKTIGLRAAASY</sequence>